<dbReference type="NCBIfam" id="TIGR00231">
    <property type="entry name" value="small_GTP"/>
    <property type="match status" value="1"/>
</dbReference>
<keyword evidence="3" id="KW-0479">Metal-binding</keyword>
<gene>
    <name evidence="13" type="ORF">Agabi119p4_11315</name>
</gene>
<dbReference type="FunFam" id="3.40.50.300:FF:000273">
    <property type="entry name" value="GTP-binding protein Rheb homolog"/>
    <property type="match status" value="1"/>
</dbReference>
<keyword evidence="4" id="KW-0547">Nucleotide-binding</keyword>
<dbReference type="PANTHER" id="PTHR24070">
    <property type="entry name" value="RAS, DI-RAS, AND RHEB FAMILY MEMBERS OF SMALL GTPASE SUPERFAMILY"/>
    <property type="match status" value="1"/>
</dbReference>
<evidence type="ECO:0000256" key="10">
    <source>
        <dbReference type="ARBA" id="ARBA00023289"/>
    </source>
</evidence>
<dbReference type="Gene3D" id="3.40.50.300">
    <property type="entry name" value="P-loop containing nucleotide triphosphate hydrolases"/>
    <property type="match status" value="1"/>
</dbReference>
<dbReference type="InterPro" id="IPR020849">
    <property type="entry name" value="Small_GTPase_Ras-type"/>
</dbReference>
<keyword evidence="6" id="KW-0460">Magnesium</keyword>
<keyword evidence="5" id="KW-0378">Hydrolase</keyword>
<dbReference type="GO" id="GO:0046872">
    <property type="term" value="F:metal ion binding"/>
    <property type="evidence" value="ECO:0007669"/>
    <property type="project" value="UniProtKB-KW"/>
</dbReference>
<name>A0A8H7BZW9_AGABI</name>
<evidence type="ECO:0000256" key="11">
    <source>
        <dbReference type="ARBA" id="ARBA00037969"/>
    </source>
</evidence>
<evidence type="ECO:0000256" key="5">
    <source>
        <dbReference type="ARBA" id="ARBA00022801"/>
    </source>
</evidence>
<evidence type="ECO:0000256" key="3">
    <source>
        <dbReference type="ARBA" id="ARBA00022723"/>
    </source>
</evidence>
<comment type="similarity">
    <text evidence="11">Belongs to the small GTPase superfamily. Rheb family.</text>
</comment>
<protein>
    <recommendedName>
        <fullName evidence="15">GTP-binding protein rhb1</fullName>
    </recommendedName>
</protein>
<dbReference type="Proteomes" id="UP000629468">
    <property type="component" value="Unassembled WGS sequence"/>
</dbReference>
<dbReference type="PROSITE" id="PS51421">
    <property type="entry name" value="RAS"/>
    <property type="match status" value="1"/>
</dbReference>
<comment type="caution">
    <text evidence="13">The sequence shown here is derived from an EMBL/GenBank/DDBJ whole genome shotgun (WGS) entry which is preliminary data.</text>
</comment>
<evidence type="ECO:0000256" key="7">
    <source>
        <dbReference type="ARBA" id="ARBA00023134"/>
    </source>
</evidence>
<evidence type="ECO:0000313" key="14">
    <source>
        <dbReference type="Proteomes" id="UP000629468"/>
    </source>
</evidence>
<dbReference type="GO" id="GO:0003924">
    <property type="term" value="F:GTPase activity"/>
    <property type="evidence" value="ECO:0007669"/>
    <property type="project" value="InterPro"/>
</dbReference>
<dbReference type="GO" id="GO:0005525">
    <property type="term" value="F:GTP binding"/>
    <property type="evidence" value="ECO:0007669"/>
    <property type="project" value="UniProtKB-KW"/>
</dbReference>
<dbReference type="InterPro" id="IPR001806">
    <property type="entry name" value="Small_GTPase"/>
</dbReference>
<dbReference type="SMART" id="SM00174">
    <property type="entry name" value="RHO"/>
    <property type="match status" value="1"/>
</dbReference>
<keyword evidence="8" id="KW-0472">Membrane</keyword>
<dbReference type="InterPro" id="IPR005225">
    <property type="entry name" value="Small_GTP-bd"/>
</dbReference>
<evidence type="ECO:0000256" key="1">
    <source>
        <dbReference type="ARBA" id="ARBA00004342"/>
    </source>
</evidence>
<evidence type="ECO:0000256" key="12">
    <source>
        <dbReference type="ARBA" id="ARBA00049117"/>
    </source>
</evidence>
<comment type="subcellular location">
    <subcellularLocation>
        <location evidence="1">Cell membrane</location>
        <topology evidence="1">Lipid-anchor</topology>
        <orientation evidence="1">Cytoplasmic side</orientation>
    </subcellularLocation>
</comment>
<evidence type="ECO:0000313" key="13">
    <source>
        <dbReference type="EMBL" id="KAF7759620.1"/>
    </source>
</evidence>
<comment type="catalytic activity">
    <reaction evidence="12">
        <text>GTP + H2O = GDP + phosphate + H(+)</text>
        <dbReference type="Rhea" id="RHEA:19669"/>
        <dbReference type="ChEBI" id="CHEBI:15377"/>
        <dbReference type="ChEBI" id="CHEBI:15378"/>
        <dbReference type="ChEBI" id="CHEBI:37565"/>
        <dbReference type="ChEBI" id="CHEBI:43474"/>
        <dbReference type="ChEBI" id="CHEBI:58189"/>
    </reaction>
    <physiologicalReaction direction="left-to-right" evidence="12">
        <dbReference type="Rhea" id="RHEA:19670"/>
    </physiologicalReaction>
</comment>
<accession>A0A8H7BZW9</accession>
<dbReference type="InterPro" id="IPR027417">
    <property type="entry name" value="P-loop_NTPase"/>
</dbReference>
<evidence type="ECO:0000256" key="4">
    <source>
        <dbReference type="ARBA" id="ARBA00022741"/>
    </source>
</evidence>
<keyword evidence="2" id="KW-0488">Methylation</keyword>
<dbReference type="PRINTS" id="PR00449">
    <property type="entry name" value="RASTRNSFRMNG"/>
</dbReference>
<keyword evidence="10" id="KW-0636">Prenylation</keyword>
<keyword evidence="7" id="KW-0342">GTP-binding</keyword>
<dbReference type="SMART" id="SM00173">
    <property type="entry name" value="RAS"/>
    <property type="match status" value="1"/>
</dbReference>
<dbReference type="PROSITE" id="PS51419">
    <property type="entry name" value="RAB"/>
    <property type="match status" value="1"/>
</dbReference>
<dbReference type="SUPFAM" id="SSF52540">
    <property type="entry name" value="P-loop containing nucleoside triphosphate hydrolases"/>
    <property type="match status" value="1"/>
</dbReference>
<dbReference type="Pfam" id="PF00071">
    <property type="entry name" value="Ras"/>
    <property type="match status" value="1"/>
</dbReference>
<sequence length="194" mass="21003">MSATNAAAASVKRRKIAVLGSRSVGKSSLVKQFIENHFVDAYYPTIESTFAKSVKYKGVEYDCHIIDTAGQDEYSPINSQYAIGIHGYILVYSIASRSSFDMIQIVYDKIIDFSGLSDLPCVVVGTKVDLAPTGRQVETADGEKLAKANQASFIEASAKENTNVGKVFELCLAEIEKRATPNQTDTGGKGCLIM</sequence>
<reference evidence="13 14" key="1">
    <citation type="journal article" name="Sci. Rep.">
        <title>Telomere-to-telomere assembled and centromere annotated genomes of the two main subspecies of the button mushroom Agaricus bisporus reveal especially polymorphic chromosome ends.</title>
        <authorList>
            <person name="Sonnenberg A.S.M."/>
            <person name="Sedaghat-Telgerd N."/>
            <person name="Lavrijssen B."/>
            <person name="Ohm R.A."/>
            <person name="Hendrickx P.M."/>
            <person name="Scholtmeijer K."/>
            <person name="Baars J.J.P."/>
            <person name="van Peer A."/>
        </authorList>
    </citation>
    <scope>NUCLEOTIDE SEQUENCE [LARGE SCALE GENOMIC DNA]</scope>
    <source>
        <strain evidence="13 14">H119_p4</strain>
    </source>
</reference>
<keyword evidence="9" id="KW-0449">Lipoprotein</keyword>
<evidence type="ECO:0000256" key="2">
    <source>
        <dbReference type="ARBA" id="ARBA00022481"/>
    </source>
</evidence>
<dbReference type="GO" id="GO:0007165">
    <property type="term" value="P:signal transduction"/>
    <property type="evidence" value="ECO:0007669"/>
    <property type="project" value="InterPro"/>
</dbReference>
<evidence type="ECO:0000256" key="6">
    <source>
        <dbReference type="ARBA" id="ARBA00022842"/>
    </source>
</evidence>
<dbReference type="SMART" id="SM00175">
    <property type="entry name" value="RAB"/>
    <property type="match status" value="1"/>
</dbReference>
<evidence type="ECO:0008006" key="15">
    <source>
        <dbReference type="Google" id="ProtNLM"/>
    </source>
</evidence>
<proteinExistence type="inferred from homology"/>
<dbReference type="EMBL" id="JABXXO010000016">
    <property type="protein sequence ID" value="KAF7759620.1"/>
    <property type="molecule type" value="Genomic_DNA"/>
</dbReference>
<evidence type="ECO:0000256" key="9">
    <source>
        <dbReference type="ARBA" id="ARBA00023288"/>
    </source>
</evidence>
<dbReference type="GO" id="GO:0005886">
    <property type="term" value="C:plasma membrane"/>
    <property type="evidence" value="ECO:0007669"/>
    <property type="project" value="UniProtKB-SubCell"/>
</dbReference>
<organism evidence="13 14">
    <name type="scientific">Agaricus bisporus var. burnettii</name>
    <dbReference type="NCBI Taxonomy" id="192524"/>
    <lineage>
        <taxon>Eukaryota</taxon>
        <taxon>Fungi</taxon>
        <taxon>Dikarya</taxon>
        <taxon>Basidiomycota</taxon>
        <taxon>Agaricomycotina</taxon>
        <taxon>Agaricomycetes</taxon>
        <taxon>Agaricomycetidae</taxon>
        <taxon>Agaricales</taxon>
        <taxon>Agaricineae</taxon>
        <taxon>Agaricaceae</taxon>
        <taxon>Agaricus</taxon>
    </lineage>
</organism>
<dbReference type="PROSITE" id="PS51420">
    <property type="entry name" value="RHO"/>
    <property type="match status" value="1"/>
</dbReference>
<evidence type="ECO:0000256" key="8">
    <source>
        <dbReference type="ARBA" id="ARBA00023136"/>
    </source>
</evidence>
<dbReference type="AlphaFoldDB" id="A0A8H7BZW9"/>